<dbReference type="RefSeq" id="WP_036070726.1">
    <property type="nucleotide sequence ID" value="NZ_JAASUO010000005.1"/>
</dbReference>
<sequence>MKKSKSWIALFVLSLTLVAVIAGCGTTAGADDIGKTRTANDLEMTVTHVETLNSKNDKMQLAKIDFEITNVGSDEAGVGAGDFVVETKDGKKREVDGMHANNFGDAIAAGKMLRGSGYYEVPAGEQDVTVIYKPVNGKADQKATWTITLPEK</sequence>
<evidence type="ECO:0000259" key="3">
    <source>
        <dbReference type="Pfam" id="PF11611"/>
    </source>
</evidence>
<dbReference type="EMBL" id="SNZK01000007">
    <property type="protein sequence ID" value="TDR52598.1"/>
    <property type="molecule type" value="Genomic_DNA"/>
</dbReference>
<dbReference type="InterPro" id="IPR029050">
    <property type="entry name" value="Immunoprotect_excell_Ig-like"/>
</dbReference>
<keyword evidence="5" id="KW-1185">Reference proteome</keyword>
<evidence type="ECO:0000313" key="5">
    <source>
        <dbReference type="Proteomes" id="UP000295558"/>
    </source>
</evidence>
<feature type="signal peptide" evidence="2">
    <location>
        <begin position="1"/>
        <end position="30"/>
    </location>
</feature>
<protein>
    <submittedName>
        <fullName evidence="4">Uncharacterized protein DUF4352</fullName>
    </submittedName>
</protein>
<dbReference type="Pfam" id="PF11611">
    <property type="entry name" value="DUF4352"/>
    <property type="match status" value="1"/>
</dbReference>
<gene>
    <name evidence="4" type="ORF">DFP96_10735</name>
</gene>
<comment type="caution">
    <text evidence="4">The sequence shown here is derived from an EMBL/GenBank/DDBJ whole genome shotgun (WGS) entry which is preliminary data.</text>
</comment>
<evidence type="ECO:0000256" key="2">
    <source>
        <dbReference type="SAM" id="SignalP"/>
    </source>
</evidence>
<dbReference type="InterPro" id="IPR029051">
    <property type="entry name" value="DUF4352"/>
</dbReference>
<reference evidence="4 5" key="1">
    <citation type="submission" date="2019-03" db="EMBL/GenBank/DDBJ databases">
        <title>Genomic Encyclopedia of Type Strains, Phase III (KMG-III): the genomes of soil and plant-associated and newly described type strains.</title>
        <authorList>
            <person name="Whitman W."/>
        </authorList>
    </citation>
    <scope>NUCLEOTIDE SEQUENCE [LARGE SCALE GENOMIC DNA]</scope>
    <source>
        <strain evidence="4 5">CECT 7972</strain>
    </source>
</reference>
<dbReference type="PROSITE" id="PS51257">
    <property type="entry name" value="PROKAR_LIPOPROTEIN"/>
    <property type="match status" value="1"/>
</dbReference>
<feature type="domain" description="DUF4352" evidence="3">
    <location>
        <begin position="33"/>
        <end position="134"/>
    </location>
</feature>
<dbReference type="Proteomes" id="UP000295558">
    <property type="component" value="Unassembled WGS sequence"/>
</dbReference>
<feature type="chain" id="PRO_5020922309" evidence="2">
    <location>
        <begin position="31"/>
        <end position="152"/>
    </location>
</feature>
<name>A0A4R6ZJX7_9LIST</name>
<evidence type="ECO:0000256" key="1">
    <source>
        <dbReference type="ARBA" id="ARBA00022729"/>
    </source>
</evidence>
<dbReference type="Gene3D" id="2.60.40.1240">
    <property type="match status" value="1"/>
</dbReference>
<keyword evidence="1 2" id="KW-0732">Signal</keyword>
<dbReference type="AlphaFoldDB" id="A0A4R6ZJX7"/>
<evidence type="ECO:0000313" key="4">
    <source>
        <dbReference type="EMBL" id="TDR52598.1"/>
    </source>
</evidence>
<proteinExistence type="predicted"/>
<dbReference type="STRING" id="1265846.PROCOU_07568"/>
<organism evidence="4 5">
    <name type="scientific">Listeria rocourtiae</name>
    <dbReference type="NCBI Taxonomy" id="647910"/>
    <lineage>
        <taxon>Bacteria</taxon>
        <taxon>Bacillati</taxon>
        <taxon>Bacillota</taxon>
        <taxon>Bacilli</taxon>
        <taxon>Bacillales</taxon>
        <taxon>Listeriaceae</taxon>
        <taxon>Listeria</taxon>
    </lineage>
</organism>
<accession>A0A4R6ZJX7</accession>